<dbReference type="OrthoDB" id="5125733at2759"/>
<dbReference type="Proteomes" id="UP000191285">
    <property type="component" value="Unassembled WGS sequence"/>
</dbReference>
<evidence type="ECO:0000313" key="3">
    <source>
        <dbReference type="Proteomes" id="UP000191285"/>
    </source>
</evidence>
<dbReference type="STRING" id="303698.A0A1V6ST41"/>
<dbReference type="PANTHER" id="PTHR33112">
    <property type="entry name" value="DOMAIN PROTEIN, PUTATIVE-RELATED"/>
    <property type="match status" value="1"/>
</dbReference>
<evidence type="ECO:0000259" key="1">
    <source>
        <dbReference type="Pfam" id="PF06985"/>
    </source>
</evidence>
<evidence type="ECO:0000313" key="2">
    <source>
        <dbReference type="EMBL" id="OQE17196.1"/>
    </source>
</evidence>
<dbReference type="EMBL" id="MLKD01000021">
    <property type="protein sequence ID" value="OQE17196.1"/>
    <property type="molecule type" value="Genomic_DNA"/>
</dbReference>
<feature type="domain" description="Heterokaryon incompatibility" evidence="1">
    <location>
        <begin position="186"/>
        <end position="348"/>
    </location>
</feature>
<name>A0A1V6ST41_9EURO</name>
<dbReference type="PANTHER" id="PTHR33112:SF16">
    <property type="entry name" value="HETEROKARYON INCOMPATIBILITY DOMAIN-CONTAINING PROTEIN"/>
    <property type="match status" value="1"/>
</dbReference>
<reference evidence="3" key="1">
    <citation type="journal article" date="2017" name="Nat. Microbiol.">
        <title>Global analysis of biosynthetic gene clusters reveals vast potential of secondary metabolite production in Penicillium species.</title>
        <authorList>
            <person name="Nielsen J.C."/>
            <person name="Grijseels S."/>
            <person name="Prigent S."/>
            <person name="Ji B."/>
            <person name="Dainat J."/>
            <person name="Nielsen K.F."/>
            <person name="Frisvad J.C."/>
            <person name="Workman M."/>
            <person name="Nielsen J."/>
        </authorList>
    </citation>
    <scope>NUCLEOTIDE SEQUENCE [LARGE SCALE GENOMIC DNA]</scope>
    <source>
        <strain evidence="3">IBT 24891</strain>
    </source>
</reference>
<organism evidence="2 3">
    <name type="scientific">Penicillium steckii</name>
    <dbReference type="NCBI Taxonomy" id="303698"/>
    <lineage>
        <taxon>Eukaryota</taxon>
        <taxon>Fungi</taxon>
        <taxon>Dikarya</taxon>
        <taxon>Ascomycota</taxon>
        <taxon>Pezizomycotina</taxon>
        <taxon>Eurotiomycetes</taxon>
        <taxon>Eurotiomycetidae</taxon>
        <taxon>Eurotiales</taxon>
        <taxon>Aspergillaceae</taxon>
        <taxon>Penicillium</taxon>
    </lineage>
</organism>
<dbReference type="InterPro" id="IPR010730">
    <property type="entry name" value="HET"/>
</dbReference>
<keyword evidence="3" id="KW-1185">Reference proteome</keyword>
<dbReference type="Pfam" id="PF06985">
    <property type="entry name" value="HET"/>
    <property type="match status" value="1"/>
</dbReference>
<accession>A0A1V6ST41</accession>
<proteinExistence type="predicted"/>
<comment type="caution">
    <text evidence="2">The sequence shown here is derived from an EMBL/GenBank/DDBJ whole genome shotgun (WGS) entry which is preliminary data.</text>
</comment>
<protein>
    <recommendedName>
        <fullName evidence="1">Heterokaryon incompatibility domain-containing protein</fullName>
    </recommendedName>
</protein>
<dbReference type="AlphaFoldDB" id="A0A1V6ST41"/>
<sequence>MDDSITATPLCAACSVIFSRIPLDGHRVSERPDEFSYTTDALTLQGEDTCSCCTELAAAVNDYESPETLGHVPLTISLNILKYWENDTISRHTLILQIRVEKRTFARRSYECFYYTSSNSILPASSTQTAIARLFDQSSILLNTCSSHPYCHPGTSPLPTRVLDVQSDPNTGKIRLYEAKGELAPYTTLSYIWGGPQPLTTTKDTLSTHVLTGFNESDAPLTIRDAIQTTRILGLRYLWVDALCIIQDDDDDKNREIAQMRDIYKQSSLTIVAAGARSVREGFLHSLRPLDCPLRFTISKTQNEQVAPEEKISKSTNNVRGMLFIRRRTEATITMARPVDSRAWTLGERLLSPRILVFSTDSLTWQCREDSATLFGEAYGGRITASDSLPTNLLCDRIQREPEEAIKEAEMAWSEVLADYGERGLTFAYDKLIALAGVAEEFHRVFRGRYLAGLWERTLAQELLWTSIRPRSRRSGYKAPSWSWASIDGEILMLSREPLRDFEVTDCQVELAVEKLPFGAVNGGFIKVKGLMRMAKVDIKESSLISVSEADQGTSIGNVNLDFLLDSHSGVEESHWEGDRFIRVWCIQVAWAVGPGPVGLAVLPVREGVFRRLGKFTAPGRKYWFLEEGLEAQEIVIE</sequence>
<gene>
    <name evidence="2" type="ORF">PENSTE_c021G03122</name>
</gene>